<reference evidence="1" key="1">
    <citation type="submission" date="2016-04" db="EMBL/GenBank/DDBJ databases">
        <authorList>
            <person name="Evans L.H."/>
            <person name="Alamgir A."/>
            <person name="Owens N."/>
            <person name="Weber N.D."/>
            <person name="Virtaneva K."/>
            <person name="Barbian K."/>
            <person name="Babar A."/>
            <person name="Rosenke K."/>
        </authorList>
    </citation>
    <scope>NUCLEOTIDE SEQUENCE</scope>
    <source>
        <strain evidence="1">86-2</strain>
    </source>
</reference>
<dbReference type="EMBL" id="FLUL01000001">
    <property type="protein sequence ID" value="SBW03785.1"/>
    <property type="molecule type" value="Genomic_DNA"/>
</dbReference>
<protein>
    <recommendedName>
        <fullName evidence="2">RteC protein</fullName>
    </recommendedName>
</protein>
<accession>A0A212JWV7</accession>
<evidence type="ECO:0000313" key="1">
    <source>
        <dbReference type="EMBL" id="SBW03785.1"/>
    </source>
</evidence>
<sequence>MENNTVEFLLSKIDDELIKLHDAPNLGTYKVFDFKTALNKLGSELKRNEYSDYHKEKISHLVAVFNDLCNDIIETFYYRDIAYDKITHIAKTEETSYNKTTGEYTENIREREVMEELREYLSTKDLPEKYSEKLTETCKVDYWLKNCTIDYSFFYPAIKNDFNGTLEDEKDLANYLYIIDELLRKGDSFDSYFDIDINYLWKHRINFEQYVFRLKKERDIMNDRTEMEHKPSTIYLSKEKSKKIDYIRVINCLFELGFFQDESGNKILKKTVMELFGTLVNIDLANYDKDLSATKSSAKADGASLLRIFNQMIDKQKSINNIN</sequence>
<dbReference type="RefSeq" id="WP_296950196.1">
    <property type="nucleotide sequence ID" value="NZ_LT599021.1"/>
</dbReference>
<dbReference type="AlphaFoldDB" id="A0A212JWV7"/>
<organism evidence="1">
    <name type="scientific">uncultured Dysgonomonas sp</name>
    <dbReference type="NCBI Taxonomy" id="206096"/>
    <lineage>
        <taxon>Bacteria</taxon>
        <taxon>Pseudomonadati</taxon>
        <taxon>Bacteroidota</taxon>
        <taxon>Bacteroidia</taxon>
        <taxon>Bacteroidales</taxon>
        <taxon>Dysgonomonadaceae</taxon>
        <taxon>Dysgonomonas</taxon>
        <taxon>environmental samples</taxon>
    </lineage>
</organism>
<evidence type="ECO:0008006" key="2">
    <source>
        <dbReference type="Google" id="ProtNLM"/>
    </source>
</evidence>
<gene>
    <name evidence="1" type="ORF">KL86DYS2_12497</name>
</gene>
<name>A0A212JWV7_9BACT</name>
<proteinExistence type="predicted"/>